<dbReference type="Proteomes" id="UP000253606">
    <property type="component" value="Plasmid pACPOL4"/>
</dbReference>
<reference evidence="3 4" key="1">
    <citation type="journal article" date="2018" name="Front. Microbiol.">
        <title>Hydrolytic Capabilities as a Key to Environmental Success: Chitinolytic and Cellulolytic Acidobacteria From Acidic Sub-arctic Soils and Boreal Peatlands.</title>
        <authorList>
            <person name="Belova S.E."/>
            <person name="Ravin N.V."/>
            <person name="Pankratov T.A."/>
            <person name="Rakitin A.L."/>
            <person name="Ivanova A.A."/>
            <person name="Beletsky A.V."/>
            <person name="Mardanov A.V."/>
            <person name="Sinninghe Damste J.S."/>
            <person name="Dedysh S.N."/>
        </authorList>
    </citation>
    <scope>NUCLEOTIDE SEQUENCE [LARGE SCALE GENOMIC DNA]</scope>
    <source>
        <strain evidence="3 4">SBC82</strain>
        <plasmid evidence="4">pacpol4</plasmid>
    </source>
</reference>
<dbReference type="Pfam" id="PF00561">
    <property type="entry name" value="Abhydrolase_1"/>
    <property type="match status" value="1"/>
</dbReference>
<dbReference type="AlphaFoldDB" id="A0A2Z5GBS2"/>
<dbReference type="PANTHER" id="PTHR43798">
    <property type="entry name" value="MONOACYLGLYCEROL LIPASE"/>
    <property type="match status" value="1"/>
</dbReference>
<dbReference type="InterPro" id="IPR029058">
    <property type="entry name" value="AB_hydrolase_fold"/>
</dbReference>
<dbReference type="PANTHER" id="PTHR43798:SF31">
    <property type="entry name" value="AB HYDROLASE SUPERFAMILY PROTEIN YCLE"/>
    <property type="match status" value="1"/>
</dbReference>
<dbReference type="KEGG" id="abas:ACPOL_7027"/>
<proteinExistence type="predicted"/>
<sequence>MPGCLRHVIARRSTERAGKEDACREGKVGEIGRQSIQSDTPGQSLDTLSAFRRHNLLHDHFDDQFVELFQGPDELKCRKRSTNVQNKLRDSVPLAFSKSGDQENALLLIHGWGCDHTTLLRQQTFFEHSHTVINVDLRGHGESGAPEAVYSIAQYADDVMWLCGELGITRVAVVGHSMGGAVALEMGYRNPALVEAVAMLDTAFQAPSSLNNILGPLVPGLMEAGFEATYRSIMRALSLPSDLPALDPVLESFPKATQHVLLSSLKGHMEDHNFAAAAAGCTVPVAYIGAAQPLADLVRLRELIPELMIGRTVGAGHFAPLLVHDQVDAMLLRFLTLVRLDKSASMEPDRSRTVANTPQLVNS</sequence>
<geneLocation type="plasmid" evidence="4">
    <name>pacpol4</name>
</geneLocation>
<accession>A0A2Z5GBS2</accession>
<dbReference type="GO" id="GO:0016020">
    <property type="term" value="C:membrane"/>
    <property type="evidence" value="ECO:0007669"/>
    <property type="project" value="TreeGrafter"/>
</dbReference>
<gene>
    <name evidence="3" type="ORF">ACPOL_7027</name>
</gene>
<evidence type="ECO:0000313" key="3">
    <source>
        <dbReference type="EMBL" id="AXC16227.1"/>
    </source>
</evidence>
<protein>
    <submittedName>
        <fullName evidence="3">Hydrolase, alpha/beta fold family protein</fullName>
    </submittedName>
</protein>
<keyword evidence="4" id="KW-1185">Reference proteome</keyword>
<keyword evidence="3" id="KW-0614">Plasmid</keyword>
<feature type="domain" description="AB hydrolase-1" evidence="2">
    <location>
        <begin position="105"/>
        <end position="223"/>
    </location>
</feature>
<dbReference type="InterPro" id="IPR050266">
    <property type="entry name" value="AB_hydrolase_sf"/>
</dbReference>
<evidence type="ECO:0000259" key="2">
    <source>
        <dbReference type="Pfam" id="PF00561"/>
    </source>
</evidence>
<evidence type="ECO:0000256" key="1">
    <source>
        <dbReference type="ARBA" id="ARBA00022801"/>
    </source>
</evidence>
<dbReference type="Gene3D" id="3.40.50.1820">
    <property type="entry name" value="alpha/beta hydrolase"/>
    <property type="match status" value="1"/>
</dbReference>
<dbReference type="OrthoDB" id="252464at2"/>
<keyword evidence="1 3" id="KW-0378">Hydrolase</keyword>
<dbReference type="EMBL" id="CP030843">
    <property type="protein sequence ID" value="AXC16227.1"/>
    <property type="molecule type" value="Genomic_DNA"/>
</dbReference>
<organism evidence="3 4">
    <name type="scientific">Acidisarcina polymorpha</name>
    <dbReference type="NCBI Taxonomy" id="2211140"/>
    <lineage>
        <taxon>Bacteria</taxon>
        <taxon>Pseudomonadati</taxon>
        <taxon>Acidobacteriota</taxon>
        <taxon>Terriglobia</taxon>
        <taxon>Terriglobales</taxon>
        <taxon>Acidobacteriaceae</taxon>
        <taxon>Acidisarcina</taxon>
    </lineage>
</organism>
<dbReference type="InterPro" id="IPR000073">
    <property type="entry name" value="AB_hydrolase_1"/>
</dbReference>
<dbReference type="SUPFAM" id="SSF53474">
    <property type="entry name" value="alpha/beta-Hydrolases"/>
    <property type="match status" value="1"/>
</dbReference>
<dbReference type="GO" id="GO:0016787">
    <property type="term" value="F:hydrolase activity"/>
    <property type="evidence" value="ECO:0007669"/>
    <property type="project" value="UniProtKB-KW"/>
</dbReference>
<name>A0A2Z5GBS2_9BACT</name>
<evidence type="ECO:0000313" key="4">
    <source>
        <dbReference type="Proteomes" id="UP000253606"/>
    </source>
</evidence>